<dbReference type="NCBIfam" id="NF001208">
    <property type="entry name" value="PRK00174.1"/>
    <property type="match status" value="1"/>
</dbReference>
<evidence type="ECO:0000259" key="6">
    <source>
        <dbReference type="Pfam" id="PF00501"/>
    </source>
</evidence>
<comment type="caution">
    <text evidence="9">The sequence shown here is derived from an EMBL/GenBank/DDBJ whole genome shotgun (WGS) entry which is preliminary data.</text>
</comment>
<gene>
    <name evidence="9" type="primary">PLEST010984</name>
    <name evidence="9" type="ORF">PLESTB_000807600</name>
</gene>
<dbReference type="Proteomes" id="UP001165080">
    <property type="component" value="Unassembled WGS sequence"/>
</dbReference>
<dbReference type="Pfam" id="PF16177">
    <property type="entry name" value="ACAS_N"/>
    <property type="match status" value="1"/>
</dbReference>
<dbReference type="FunFam" id="3.30.300.30:FF:000004">
    <property type="entry name" value="Acetyl-coenzyme A synthetase"/>
    <property type="match status" value="1"/>
</dbReference>
<organism evidence="9 10">
    <name type="scientific">Pleodorina starrii</name>
    <dbReference type="NCBI Taxonomy" id="330485"/>
    <lineage>
        <taxon>Eukaryota</taxon>
        <taxon>Viridiplantae</taxon>
        <taxon>Chlorophyta</taxon>
        <taxon>core chlorophytes</taxon>
        <taxon>Chlorophyceae</taxon>
        <taxon>CS clade</taxon>
        <taxon>Chlamydomonadales</taxon>
        <taxon>Volvocaceae</taxon>
        <taxon>Pleodorina</taxon>
    </lineage>
</organism>
<evidence type="ECO:0000313" key="9">
    <source>
        <dbReference type="EMBL" id="GLC53950.1"/>
    </source>
</evidence>
<sequence>MSDMDAGNSSGHADEDEKFLPPDSIVEMAYVQGLSGYKELYERSISDPDSFWSEQADALAWHKKWSSPICKYNLNVDNGPVHISWFDGAETNIAWNALDRNIEAGLGDRTAFYWEGNDEGVERTVTYSELKSMVCRIANYLKSVGVKRGDDVTMYMSLVPELPAAMLACARIGAVHSVVFGGFSAEALADRILDSTPNVVITTSGTMRGPKPIPLKAIVDEALQISDGKGHTVQHVLMLEQLPLSDVGGVMKAGRDVTWREAVDSQPDDCPVEWMPAEAPLFKLYTSGSTGKPKGVLHTTGGYMVGAMATTKFVFDLHPASDVYWCTADCGWITGHTYVTYGPLLLGATQVLFEGVPTWPDAGRCWSIVDKYKVTIFYTAPTAIRALHAKGDAWVTRHSRASLRLLGSVGEPINPEAWRWYHEVVGGSRCPIMDTWWQTETGAHMITPMPGATPLKPGCATLPFFGVEPVVLDEQGNELQGPCQGMLAVKRPWPSMMRTVAGDHKRFEHTYFSAFQGYYFTGDGCRRDADGYYWITGRVDDVLNVSGHRIGTAEVESALVSHPACVEAAVVAVEHAIKGQSIYAFVTLMTGSEPSETLRKELISTVRKVIGPFAAPDVIHWAPGLPKTRSGKIMRRVLRKIAAKEEDQLGDVSTLADPSVVQQLVDLRGK</sequence>
<dbReference type="EMBL" id="BRXU01000009">
    <property type="protein sequence ID" value="GLC53950.1"/>
    <property type="molecule type" value="Genomic_DNA"/>
</dbReference>
<dbReference type="OrthoDB" id="1706066at2759"/>
<dbReference type="InterPro" id="IPR000873">
    <property type="entry name" value="AMP-dep_synth/lig_dom"/>
</dbReference>
<feature type="domain" description="AMP-dependent synthetase/ligase" evidence="6">
    <location>
        <begin position="106"/>
        <end position="498"/>
    </location>
</feature>
<name>A0A9W6BLI7_9CHLO</name>
<evidence type="ECO:0000256" key="2">
    <source>
        <dbReference type="ARBA" id="ARBA00013275"/>
    </source>
</evidence>
<dbReference type="InterPro" id="IPR032387">
    <property type="entry name" value="ACAS_N"/>
</dbReference>
<dbReference type="EC" id="6.2.1.1" evidence="2"/>
<evidence type="ECO:0000256" key="3">
    <source>
        <dbReference type="ARBA" id="ARBA00022598"/>
    </source>
</evidence>
<evidence type="ECO:0000313" key="10">
    <source>
        <dbReference type="Proteomes" id="UP001165080"/>
    </source>
</evidence>
<evidence type="ECO:0000256" key="1">
    <source>
        <dbReference type="ARBA" id="ARBA00006432"/>
    </source>
</evidence>
<dbReference type="SUPFAM" id="SSF56801">
    <property type="entry name" value="Acetyl-CoA synthetase-like"/>
    <property type="match status" value="1"/>
</dbReference>
<dbReference type="PANTHER" id="PTHR24095:SF14">
    <property type="entry name" value="ACETYL-COENZYME A SYNTHETASE 1"/>
    <property type="match status" value="1"/>
</dbReference>
<dbReference type="FunFam" id="3.40.50.12780:FF:000001">
    <property type="entry name" value="Acetyl-coenzyme A synthetase"/>
    <property type="match status" value="1"/>
</dbReference>
<dbReference type="GO" id="GO:0005524">
    <property type="term" value="F:ATP binding"/>
    <property type="evidence" value="ECO:0007669"/>
    <property type="project" value="UniProtKB-KW"/>
</dbReference>
<dbReference type="PANTHER" id="PTHR24095">
    <property type="entry name" value="ACETYL-COENZYME A SYNTHETASE"/>
    <property type="match status" value="1"/>
</dbReference>
<keyword evidence="3" id="KW-0436">Ligase</keyword>
<dbReference type="InterPro" id="IPR025110">
    <property type="entry name" value="AMP-bd_C"/>
</dbReference>
<evidence type="ECO:0000259" key="8">
    <source>
        <dbReference type="Pfam" id="PF16177"/>
    </source>
</evidence>
<evidence type="ECO:0000259" key="7">
    <source>
        <dbReference type="Pfam" id="PF13193"/>
    </source>
</evidence>
<dbReference type="Gene3D" id="3.30.300.30">
    <property type="match status" value="1"/>
</dbReference>
<feature type="domain" description="AMP-binding enzyme C-terminal" evidence="7">
    <location>
        <begin position="554"/>
        <end position="632"/>
    </location>
</feature>
<evidence type="ECO:0000256" key="4">
    <source>
        <dbReference type="ARBA" id="ARBA00022741"/>
    </source>
</evidence>
<feature type="domain" description="Acetyl-coenzyme A synthetase N-terminal" evidence="8">
    <location>
        <begin position="37"/>
        <end position="97"/>
    </location>
</feature>
<dbReference type="Pfam" id="PF00501">
    <property type="entry name" value="AMP-binding"/>
    <property type="match status" value="1"/>
</dbReference>
<keyword evidence="5" id="KW-0067">ATP-binding</keyword>
<protein>
    <recommendedName>
        <fullName evidence="2">acetate--CoA ligase</fullName>
        <ecNumber evidence="2">6.2.1.1</ecNumber>
    </recommendedName>
</protein>
<dbReference type="InterPro" id="IPR011904">
    <property type="entry name" value="Ac_CoA_lig"/>
</dbReference>
<dbReference type="NCBIfam" id="TIGR02188">
    <property type="entry name" value="Ac_CoA_lig_AcsA"/>
    <property type="match status" value="1"/>
</dbReference>
<dbReference type="GO" id="GO:0003987">
    <property type="term" value="F:acetate-CoA ligase activity"/>
    <property type="evidence" value="ECO:0007669"/>
    <property type="project" value="UniProtKB-EC"/>
</dbReference>
<dbReference type="GO" id="GO:0016208">
    <property type="term" value="F:AMP binding"/>
    <property type="evidence" value="ECO:0007669"/>
    <property type="project" value="InterPro"/>
</dbReference>
<reference evidence="9 10" key="1">
    <citation type="journal article" date="2023" name="Commun. Biol.">
        <title>Reorganization of the ancestral sex-determining regions during the evolution of trioecy in Pleodorina starrii.</title>
        <authorList>
            <person name="Takahashi K."/>
            <person name="Suzuki S."/>
            <person name="Kawai-Toyooka H."/>
            <person name="Yamamoto K."/>
            <person name="Hamaji T."/>
            <person name="Ootsuki R."/>
            <person name="Yamaguchi H."/>
            <person name="Kawachi M."/>
            <person name="Higashiyama T."/>
            <person name="Nozaki H."/>
        </authorList>
    </citation>
    <scope>NUCLEOTIDE SEQUENCE [LARGE SCALE GENOMIC DNA]</scope>
    <source>
        <strain evidence="9 10">NIES-4479</strain>
    </source>
</reference>
<keyword evidence="10" id="KW-1185">Reference proteome</keyword>
<dbReference type="Gene3D" id="3.40.50.12780">
    <property type="entry name" value="N-terminal domain of ligase-like"/>
    <property type="match status" value="1"/>
</dbReference>
<dbReference type="HAMAP" id="MF_01123">
    <property type="entry name" value="Ac_CoA_synth"/>
    <property type="match status" value="1"/>
</dbReference>
<dbReference type="Pfam" id="PF13193">
    <property type="entry name" value="AMP-binding_C"/>
    <property type="match status" value="1"/>
</dbReference>
<dbReference type="CDD" id="cd05966">
    <property type="entry name" value="ACS"/>
    <property type="match status" value="1"/>
</dbReference>
<dbReference type="AlphaFoldDB" id="A0A9W6BLI7"/>
<comment type="similarity">
    <text evidence="1">Belongs to the ATP-dependent AMP-binding enzyme family.</text>
</comment>
<dbReference type="GO" id="GO:0019427">
    <property type="term" value="P:acetyl-CoA biosynthetic process from acetate"/>
    <property type="evidence" value="ECO:0007669"/>
    <property type="project" value="InterPro"/>
</dbReference>
<keyword evidence="4" id="KW-0547">Nucleotide-binding</keyword>
<accession>A0A9W6BLI7</accession>
<dbReference type="InterPro" id="IPR045851">
    <property type="entry name" value="AMP-bd_C_sf"/>
</dbReference>
<evidence type="ECO:0000256" key="5">
    <source>
        <dbReference type="ARBA" id="ARBA00022840"/>
    </source>
</evidence>
<dbReference type="InterPro" id="IPR042099">
    <property type="entry name" value="ANL_N_sf"/>
</dbReference>
<proteinExistence type="inferred from homology"/>